<evidence type="ECO:0000313" key="3">
    <source>
        <dbReference type="EMBL" id="QIJ71478.1"/>
    </source>
</evidence>
<dbReference type="Gene3D" id="3.40.630.30">
    <property type="match status" value="1"/>
</dbReference>
<keyword evidence="2" id="KW-0012">Acyltransferase</keyword>
<dbReference type="Proteomes" id="UP000502179">
    <property type="component" value="Chromosome"/>
</dbReference>
<accession>A0A6G7PVK3</accession>
<dbReference type="EMBL" id="CP048877">
    <property type="protein sequence ID" value="QIJ71478.1"/>
    <property type="molecule type" value="Genomic_DNA"/>
</dbReference>
<dbReference type="KEGG" id="tav:G4V39_03940"/>
<keyword evidence="4" id="KW-1185">Reference proteome</keyword>
<dbReference type="InterPro" id="IPR050832">
    <property type="entry name" value="Bact_Acetyltransf"/>
</dbReference>
<dbReference type="InterPro" id="IPR016181">
    <property type="entry name" value="Acyl_CoA_acyltransferase"/>
</dbReference>
<reference evidence="3 4" key="1">
    <citation type="submission" date="2020-02" db="EMBL/GenBank/DDBJ databases">
        <title>Genome analysis of Thermosulfuriphilus ammonigenes ST65T, an anaerobic thermophilic chemolithoautotrophic bacterium isolated from a deep-sea hydrothermal vent.</title>
        <authorList>
            <person name="Slobodkina G."/>
            <person name="Allioux M."/>
            <person name="Merkel A."/>
            <person name="Alain K."/>
            <person name="Jebbar M."/>
            <person name="Slobodkin A."/>
        </authorList>
    </citation>
    <scope>NUCLEOTIDE SEQUENCE [LARGE SCALE GENOMIC DNA]</scope>
    <source>
        <strain evidence="3 4">ST65</strain>
    </source>
</reference>
<protein>
    <submittedName>
        <fullName evidence="3">GNAT family N-acetyltransferase</fullName>
    </submittedName>
</protein>
<dbReference type="SUPFAM" id="SSF55729">
    <property type="entry name" value="Acyl-CoA N-acyltransferases (Nat)"/>
    <property type="match status" value="1"/>
</dbReference>
<proteinExistence type="predicted"/>
<evidence type="ECO:0000313" key="4">
    <source>
        <dbReference type="Proteomes" id="UP000502179"/>
    </source>
</evidence>
<keyword evidence="1 3" id="KW-0808">Transferase</keyword>
<dbReference type="InterPro" id="IPR000182">
    <property type="entry name" value="GNAT_dom"/>
</dbReference>
<dbReference type="AlphaFoldDB" id="A0A6G7PVK3"/>
<dbReference type="PANTHER" id="PTHR43877:SF2">
    <property type="entry name" value="AMINOALKYLPHOSPHONATE N-ACETYLTRANSFERASE-RELATED"/>
    <property type="match status" value="1"/>
</dbReference>
<dbReference type="PANTHER" id="PTHR43877">
    <property type="entry name" value="AMINOALKYLPHOSPHONATE N-ACETYLTRANSFERASE-RELATED-RELATED"/>
    <property type="match status" value="1"/>
</dbReference>
<dbReference type="CDD" id="cd04301">
    <property type="entry name" value="NAT_SF"/>
    <property type="match status" value="1"/>
</dbReference>
<dbReference type="RefSeq" id="WP_166031698.1">
    <property type="nucleotide sequence ID" value="NZ_CP048877.1"/>
</dbReference>
<evidence type="ECO:0000256" key="2">
    <source>
        <dbReference type="ARBA" id="ARBA00023315"/>
    </source>
</evidence>
<dbReference type="PROSITE" id="PS51186">
    <property type="entry name" value="GNAT"/>
    <property type="match status" value="1"/>
</dbReference>
<dbReference type="Pfam" id="PF00583">
    <property type="entry name" value="Acetyltransf_1"/>
    <property type="match status" value="1"/>
</dbReference>
<evidence type="ECO:0000256" key="1">
    <source>
        <dbReference type="ARBA" id="ARBA00022679"/>
    </source>
</evidence>
<sequence>MVSQAKEARLSFRRAQREDLGKIVELSKEAFAAYGPYGRIVARWFEEPTVATFVLEREEEFLGFGMIGPFIWFPWLPVAELMAIALIPQARGQGLGKVLLDMLEKEARKQRLLALRLHTGTGNRRAIALFRKAGYRTLRVIKTYYPSGLDALEMWKKLWSVSEPPS</sequence>
<gene>
    <name evidence="3" type="ORF">G4V39_03940</name>
</gene>
<name>A0A6G7PVK3_9BACT</name>
<organism evidence="3 4">
    <name type="scientific">Thermosulfuriphilus ammonigenes</name>
    <dbReference type="NCBI Taxonomy" id="1936021"/>
    <lineage>
        <taxon>Bacteria</taxon>
        <taxon>Pseudomonadati</taxon>
        <taxon>Thermodesulfobacteriota</taxon>
        <taxon>Thermodesulfobacteria</taxon>
        <taxon>Thermodesulfobacteriales</taxon>
        <taxon>Thermodesulfobacteriaceae</taxon>
        <taxon>Thermosulfuriphilus</taxon>
    </lineage>
</organism>
<dbReference type="GO" id="GO:0016747">
    <property type="term" value="F:acyltransferase activity, transferring groups other than amino-acyl groups"/>
    <property type="evidence" value="ECO:0007669"/>
    <property type="project" value="InterPro"/>
</dbReference>